<reference evidence="5 6" key="1">
    <citation type="submission" date="2013-10" db="EMBL/GenBank/DDBJ databases">
        <title>Salinisphaera halophila YIM 95161 Genome Sequencing.</title>
        <authorList>
            <person name="Lai Q."/>
            <person name="Li C."/>
            <person name="Shao Z."/>
        </authorList>
    </citation>
    <scope>NUCLEOTIDE SEQUENCE [LARGE SCALE GENOMIC DNA]</scope>
    <source>
        <strain evidence="5 6">YIM 95161</strain>
    </source>
</reference>
<dbReference type="Pfam" id="PF02563">
    <property type="entry name" value="Poly_export"/>
    <property type="match status" value="1"/>
</dbReference>
<evidence type="ECO:0000313" key="6">
    <source>
        <dbReference type="Proteomes" id="UP000285123"/>
    </source>
</evidence>
<dbReference type="InterPro" id="IPR019554">
    <property type="entry name" value="Soluble_ligand-bd"/>
</dbReference>
<dbReference type="InterPro" id="IPR049712">
    <property type="entry name" value="Poly_export"/>
</dbReference>
<dbReference type="PANTHER" id="PTHR33619:SF3">
    <property type="entry name" value="POLYSACCHARIDE EXPORT PROTEIN GFCE-RELATED"/>
    <property type="match status" value="1"/>
</dbReference>
<evidence type="ECO:0000313" key="5">
    <source>
        <dbReference type="EMBL" id="ROO33078.1"/>
    </source>
</evidence>
<dbReference type="Pfam" id="PF10531">
    <property type="entry name" value="SLBB"/>
    <property type="match status" value="1"/>
</dbReference>
<evidence type="ECO:0000256" key="1">
    <source>
        <dbReference type="ARBA" id="ARBA00022729"/>
    </source>
</evidence>
<feature type="signal peptide" evidence="2">
    <location>
        <begin position="1"/>
        <end position="21"/>
    </location>
</feature>
<dbReference type="NCBIfam" id="TIGR03027">
    <property type="entry name" value="pepcterm_export"/>
    <property type="match status" value="1"/>
</dbReference>
<name>A0A423Q3K2_9GAMM</name>
<gene>
    <name evidence="5" type="ORF">SAHL_04170</name>
</gene>
<dbReference type="AlphaFoldDB" id="A0A423Q3K2"/>
<comment type="caution">
    <text evidence="5">The sequence shown here is derived from an EMBL/GenBank/DDBJ whole genome shotgun (WGS) entry which is preliminary data.</text>
</comment>
<feature type="domain" description="Soluble ligand binding" evidence="4">
    <location>
        <begin position="120"/>
        <end position="175"/>
    </location>
</feature>
<evidence type="ECO:0000256" key="2">
    <source>
        <dbReference type="SAM" id="SignalP"/>
    </source>
</evidence>
<dbReference type="EMBL" id="AYKF01000063">
    <property type="protein sequence ID" value="ROO33078.1"/>
    <property type="molecule type" value="Genomic_DNA"/>
</dbReference>
<dbReference type="InterPro" id="IPR017477">
    <property type="entry name" value="PEP-CTERM_polysacc_export"/>
</dbReference>
<feature type="domain" description="Polysaccharide export protein N-terminal" evidence="3">
    <location>
        <begin position="36"/>
        <end position="110"/>
    </location>
</feature>
<dbReference type="Proteomes" id="UP000285123">
    <property type="component" value="Unassembled WGS sequence"/>
</dbReference>
<proteinExistence type="predicted"/>
<evidence type="ECO:0000259" key="4">
    <source>
        <dbReference type="Pfam" id="PF10531"/>
    </source>
</evidence>
<sequence length="204" mass="21733">MQRHNPIPALLAGLISLVLLAGCAASPPPAAGDSPIESSYRIGPGDGLQIYVRNNPDLTMQVPVRPDGNISIPLVESMAAAGKTPQVLADDLEESLGTYIRDPIVTVIVTNFVGTYADQVRVVGEAARPQSMPYREGMTLLDVMINVGGLTQFAAGNRAKLVRETGEEGETSYGVNLQDLLNGEIDNNVPVHPGDVIIIPRTYF</sequence>
<protein>
    <submittedName>
        <fullName evidence="5">Sugar ABC transporter substrate-binding protein</fullName>
    </submittedName>
</protein>
<dbReference type="RefSeq" id="WP_221177825.1">
    <property type="nucleotide sequence ID" value="NZ_AYKF01000063.1"/>
</dbReference>
<keyword evidence="1 2" id="KW-0732">Signal</keyword>
<dbReference type="Gene3D" id="3.10.560.10">
    <property type="entry name" value="Outer membrane lipoprotein wza domain like"/>
    <property type="match status" value="1"/>
</dbReference>
<organism evidence="5 6">
    <name type="scientific">Salinisphaera orenii YIM 95161</name>
    <dbReference type="NCBI Taxonomy" id="1051139"/>
    <lineage>
        <taxon>Bacteria</taxon>
        <taxon>Pseudomonadati</taxon>
        <taxon>Pseudomonadota</taxon>
        <taxon>Gammaproteobacteria</taxon>
        <taxon>Salinisphaerales</taxon>
        <taxon>Salinisphaeraceae</taxon>
        <taxon>Salinisphaera</taxon>
    </lineage>
</organism>
<dbReference type="PANTHER" id="PTHR33619">
    <property type="entry name" value="POLYSACCHARIDE EXPORT PROTEIN GFCE-RELATED"/>
    <property type="match status" value="1"/>
</dbReference>
<feature type="chain" id="PRO_5019496125" evidence="2">
    <location>
        <begin position="22"/>
        <end position="204"/>
    </location>
</feature>
<dbReference type="GO" id="GO:0015159">
    <property type="term" value="F:polysaccharide transmembrane transporter activity"/>
    <property type="evidence" value="ECO:0007669"/>
    <property type="project" value="InterPro"/>
</dbReference>
<dbReference type="Gene3D" id="3.30.1950.10">
    <property type="entry name" value="wza like domain"/>
    <property type="match status" value="1"/>
</dbReference>
<dbReference type="PROSITE" id="PS51257">
    <property type="entry name" value="PROKAR_LIPOPROTEIN"/>
    <property type="match status" value="1"/>
</dbReference>
<accession>A0A423Q3K2</accession>
<evidence type="ECO:0000259" key="3">
    <source>
        <dbReference type="Pfam" id="PF02563"/>
    </source>
</evidence>
<dbReference type="InterPro" id="IPR003715">
    <property type="entry name" value="Poly_export_N"/>
</dbReference>